<dbReference type="VEuPathDB" id="TrichDB:TVAG_478800"/>
<dbReference type="RefSeq" id="XP_001326278.1">
    <property type="nucleotide sequence ID" value="XM_001326243.1"/>
</dbReference>
<reference evidence="1" key="1">
    <citation type="submission" date="2006-10" db="EMBL/GenBank/DDBJ databases">
        <authorList>
            <person name="Amadeo P."/>
            <person name="Zhao Q."/>
            <person name="Wortman J."/>
            <person name="Fraser-Liggett C."/>
            <person name="Carlton J."/>
        </authorList>
    </citation>
    <scope>NUCLEOTIDE SEQUENCE</scope>
    <source>
        <strain evidence="1">G3</strain>
    </source>
</reference>
<protein>
    <submittedName>
        <fullName evidence="1">Uncharacterized protein</fullName>
    </submittedName>
</protein>
<evidence type="ECO:0000313" key="1">
    <source>
        <dbReference type="EMBL" id="EAY14055.1"/>
    </source>
</evidence>
<gene>
    <name evidence="1" type="ORF">TVAG_478800</name>
</gene>
<dbReference type="AlphaFoldDB" id="A2DZZ6"/>
<dbReference type="KEGG" id="tva:4772043"/>
<keyword evidence="2" id="KW-1185">Reference proteome</keyword>
<dbReference type="VEuPathDB" id="TrichDB:TVAGG3_0536050"/>
<evidence type="ECO:0000313" key="2">
    <source>
        <dbReference type="Proteomes" id="UP000001542"/>
    </source>
</evidence>
<sequence>MNEFAEAILEKNFIQKMNSSDYKAKHSKELQWLNFVFGHKVNYSIIRSICMMLAEAIGLHFGRECYRRKSTCFFWLHLYFKEIQDYLSYHSISMEFTDGSRICIRPFSELSPELNSPHVPFNDLDHM</sequence>
<reference evidence="1" key="2">
    <citation type="journal article" date="2007" name="Science">
        <title>Draft genome sequence of the sexually transmitted pathogen Trichomonas vaginalis.</title>
        <authorList>
            <person name="Carlton J.M."/>
            <person name="Hirt R.P."/>
            <person name="Silva J.C."/>
            <person name="Delcher A.L."/>
            <person name="Schatz M."/>
            <person name="Zhao Q."/>
            <person name="Wortman J.R."/>
            <person name="Bidwell S.L."/>
            <person name="Alsmark U.C.M."/>
            <person name="Besteiro S."/>
            <person name="Sicheritz-Ponten T."/>
            <person name="Noel C.J."/>
            <person name="Dacks J.B."/>
            <person name="Foster P.G."/>
            <person name="Simillion C."/>
            <person name="Van de Peer Y."/>
            <person name="Miranda-Saavedra D."/>
            <person name="Barton G.J."/>
            <person name="Westrop G.D."/>
            <person name="Mueller S."/>
            <person name="Dessi D."/>
            <person name="Fiori P.L."/>
            <person name="Ren Q."/>
            <person name="Paulsen I."/>
            <person name="Zhang H."/>
            <person name="Bastida-Corcuera F.D."/>
            <person name="Simoes-Barbosa A."/>
            <person name="Brown M.T."/>
            <person name="Hayes R.D."/>
            <person name="Mukherjee M."/>
            <person name="Okumura C.Y."/>
            <person name="Schneider R."/>
            <person name="Smith A.J."/>
            <person name="Vanacova S."/>
            <person name="Villalvazo M."/>
            <person name="Haas B.J."/>
            <person name="Pertea M."/>
            <person name="Feldblyum T.V."/>
            <person name="Utterback T.R."/>
            <person name="Shu C.L."/>
            <person name="Osoegawa K."/>
            <person name="de Jong P.J."/>
            <person name="Hrdy I."/>
            <person name="Horvathova L."/>
            <person name="Zubacova Z."/>
            <person name="Dolezal P."/>
            <person name="Malik S.B."/>
            <person name="Logsdon J.M. Jr."/>
            <person name="Henze K."/>
            <person name="Gupta A."/>
            <person name="Wang C.C."/>
            <person name="Dunne R.L."/>
            <person name="Upcroft J.A."/>
            <person name="Upcroft P."/>
            <person name="White O."/>
            <person name="Salzberg S.L."/>
            <person name="Tang P."/>
            <person name="Chiu C.-H."/>
            <person name="Lee Y.-S."/>
            <person name="Embley T.M."/>
            <person name="Coombs G.H."/>
            <person name="Mottram J.C."/>
            <person name="Tachezy J."/>
            <person name="Fraser-Liggett C.M."/>
            <person name="Johnson P.J."/>
        </authorList>
    </citation>
    <scope>NUCLEOTIDE SEQUENCE [LARGE SCALE GENOMIC DNA]</scope>
    <source>
        <strain evidence="1">G3</strain>
    </source>
</reference>
<proteinExistence type="predicted"/>
<organism evidence="1 2">
    <name type="scientific">Trichomonas vaginalis (strain ATCC PRA-98 / G3)</name>
    <dbReference type="NCBI Taxonomy" id="412133"/>
    <lineage>
        <taxon>Eukaryota</taxon>
        <taxon>Metamonada</taxon>
        <taxon>Parabasalia</taxon>
        <taxon>Trichomonadida</taxon>
        <taxon>Trichomonadidae</taxon>
        <taxon>Trichomonas</taxon>
    </lineage>
</organism>
<name>A2DZZ6_TRIV3</name>
<dbReference type="Proteomes" id="UP000001542">
    <property type="component" value="Unassembled WGS sequence"/>
</dbReference>
<accession>A2DZZ6</accession>
<dbReference type="InParanoid" id="A2DZZ6"/>
<dbReference type="EMBL" id="DS113276">
    <property type="protein sequence ID" value="EAY14055.1"/>
    <property type="molecule type" value="Genomic_DNA"/>
</dbReference>